<keyword evidence="2" id="KW-1185">Reference proteome</keyword>
<dbReference type="Proteomes" id="UP001595867">
    <property type="component" value="Unassembled WGS sequence"/>
</dbReference>
<sequence length="42" mass="4950">MTQILMGSFPAFPGPWGRREIRADVALYQLEQAELWRRRNGM</sequence>
<proteinExistence type="predicted"/>
<dbReference type="EMBL" id="JBHSBL010000001">
    <property type="protein sequence ID" value="MFC4063296.1"/>
    <property type="molecule type" value="Genomic_DNA"/>
</dbReference>
<evidence type="ECO:0000313" key="1">
    <source>
        <dbReference type="EMBL" id="MFC4063296.1"/>
    </source>
</evidence>
<protein>
    <submittedName>
        <fullName evidence="1">Uncharacterized protein</fullName>
    </submittedName>
</protein>
<dbReference type="RefSeq" id="WP_378064294.1">
    <property type="nucleotide sequence ID" value="NZ_JBHSBL010000001.1"/>
</dbReference>
<reference evidence="2" key="1">
    <citation type="journal article" date="2019" name="Int. J. Syst. Evol. Microbiol.">
        <title>The Global Catalogue of Microorganisms (GCM) 10K type strain sequencing project: providing services to taxonomists for standard genome sequencing and annotation.</title>
        <authorList>
            <consortium name="The Broad Institute Genomics Platform"/>
            <consortium name="The Broad Institute Genome Sequencing Center for Infectious Disease"/>
            <person name="Wu L."/>
            <person name="Ma J."/>
        </authorList>
    </citation>
    <scope>NUCLEOTIDE SEQUENCE [LARGE SCALE GENOMIC DNA]</scope>
    <source>
        <strain evidence="2">TBRC 5832</strain>
    </source>
</reference>
<comment type="caution">
    <text evidence="1">The sequence shown here is derived from an EMBL/GenBank/DDBJ whole genome shotgun (WGS) entry which is preliminary data.</text>
</comment>
<gene>
    <name evidence="1" type="ORF">ACFO0C_00010</name>
</gene>
<evidence type="ECO:0000313" key="2">
    <source>
        <dbReference type="Proteomes" id="UP001595867"/>
    </source>
</evidence>
<organism evidence="1 2">
    <name type="scientific">Actinoplanes subglobosus</name>
    <dbReference type="NCBI Taxonomy" id="1547892"/>
    <lineage>
        <taxon>Bacteria</taxon>
        <taxon>Bacillati</taxon>
        <taxon>Actinomycetota</taxon>
        <taxon>Actinomycetes</taxon>
        <taxon>Micromonosporales</taxon>
        <taxon>Micromonosporaceae</taxon>
        <taxon>Actinoplanes</taxon>
    </lineage>
</organism>
<name>A0ABV8IJE5_9ACTN</name>
<accession>A0ABV8IJE5</accession>